<feature type="domain" description="PAC" evidence="10">
    <location>
        <begin position="273"/>
        <end position="325"/>
    </location>
</feature>
<feature type="modified residue" description="4-aspartylphosphate" evidence="5">
    <location>
        <position position="1010"/>
    </location>
</feature>
<feature type="domain" description="PAS" evidence="9">
    <location>
        <begin position="593"/>
        <end position="643"/>
    </location>
</feature>
<dbReference type="SMART" id="SM00448">
    <property type="entry name" value="REC"/>
    <property type="match status" value="1"/>
</dbReference>
<dbReference type="Pfam" id="PF02518">
    <property type="entry name" value="HATPase_c"/>
    <property type="match status" value="1"/>
</dbReference>
<dbReference type="Gene3D" id="3.40.50.2300">
    <property type="match status" value="1"/>
</dbReference>
<comment type="caution">
    <text evidence="11">The sequence shown here is derived from an EMBL/GenBank/DDBJ whole genome shotgun (WGS) entry which is preliminary data.</text>
</comment>
<dbReference type="InterPro" id="IPR035965">
    <property type="entry name" value="PAS-like_dom_sf"/>
</dbReference>
<dbReference type="SMART" id="SM00091">
    <property type="entry name" value="PAS"/>
    <property type="match status" value="3"/>
</dbReference>
<dbReference type="InterPro" id="IPR003661">
    <property type="entry name" value="HisK_dim/P_dom"/>
</dbReference>
<dbReference type="Gene3D" id="3.30.565.10">
    <property type="entry name" value="Histidine kinase-like ATPase, C-terminal domain"/>
    <property type="match status" value="1"/>
</dbReference>
<dbReference type="SMART" id="SM00086">
    <property type="entry name" value="PAC"/>
    <property type="match status" value="4"/>
</dbReference>
<dbReference type="CDD" id="cd00130">
    <property type="entry name" value="PAS"/>
    <property type="match status" value="3"/>
</dbReference>
<evidence type="ECO:0000256" key="6">
    <source>
        <dbReference type="SAM" id="Phobius"/>
    </source>
</evidence>
<dbReference type="InterPro" id="IPR003594">
    <property type="entry name" value="HATPase_dom"/>
</dbReference>
<evidence type="ECO:0000256" key="4">
    <source>
        <dbReference type="ARBA" id="ARBA00023012"/>
    </source>
</evidence>
<dbReference type="PROSITE" id="PS50110">
    <property type="entry name" value="RESPONSE_REGULATORY"/>
    <property type="match status" value="1"/>
</dbReference>
<dbReference type="PROSITE" id="PS50109">
    <property type="entry name" value="HIS_KIN"/>
    <property type="match status" value="1"/>
</dbReference>
<reference evidence="11 12" key="1">
    <citation type="submission" date="2024-04" db="EMBL/GenBank/DDBJ databases">
        <title>Novel species of the genus Ideonella isolated from streams.</title>
        <authorList>
            <person name="Lu H."/>
        </authorList>
    </citation>
    <scope>NUCLEOTIDE SEQUENCE [LARGE SCALE GENOMIC DNA]</scope>
    <source>
        <strain evidence="11 12">BYS139W</strain>
    </source>
</reference>
<dbReference type="SUPFAM" id="SSF55785">
    <property type="entry name" value="PYP-like sensor domain (PAS domain)"/>
    <property type="match status" value="4"/>
</dbReference>
<dbReference type="InterPro" id="IPR004358">
    <property type="entry name" value="Sig_transdc_His_kin-like_C"/>
</dbReference>
<protein>
    <recommendedName>
        <fullName evidence="2">histidine kinase</fullName>
        <ecNumber evidence="2">2.7.13.3</ecNumber>
    </recommendedName>
</protein>
<dbReference type="NCBIfam" id="TIGR00229">
    <property type="entry name" value="sensory_box"/>
    <property type="match status" value="4"/>
</dbReference>
<dbReference type="InterPro" id="IPR005467">
    <property type="entry name" value="His_kinase_dom"/>
</dbReference>
<dbReference type="InterPro" id="IPR036097">
    <property type="entry name" value="HisK_dim/P_sf"/>
</dbReference>
<dbReference type="CDD" id="cd17546">
    <property type="entry name" value="REC_hyHK_CKI1_RcsC-like"/>
    <property type="match status" value="1"/>
</dbReference>
<dbReference type="PROSITE" id="PS50112">
    <property type="entry name" value="PAS"/>
    <property type="match status" value="2"/>
</dbReference>
<dbReference type="Pfam" id="PF13188">
    <property type="entry name" value="PAS_8"/>
    <property type="match status" value="1"/>
</dbReference>
<evidence type="ECO:0000256" key="5">
    <source>
        <dbReference type="PROSITE-ProRule" id="PRU00169"/>
    </source>
</evidence>
<feature type="domain" description="Histidine kinase" evidence="7">
    <location>
        <begin position="716"/>
        <end position="934"/>
    </location>
</feature>
<keyword evidence="6" id="KW-0812">Transmembrane</keyword>
<feature type="transmembrane region" description="Helical" evidence="6">
    <location>
        <begin position="25"/>
        <end position="44"/>
    </location>
</feature>
<dbReference type="InterPro" id="IPR036890">
    <property type="entry name" value="HATPase_C_sf"/>
</dbReference>
<keyword evidence="12" id="KW-1185">Reference proteome</keyword>
<evidence type="ECO:0000313" key="12">
    <source>
        <dbReference type="Proteomes" id="UP001368500"/>
    </source>
</evidence>
<organism evidence="11 12">
    <name type="scientific">Pseudaquabacterium rugosum</name>
    <dbReference type="NCBI Taxonomy" id="2984194"/>
    <lineage>
        <taxon>Bacteria</taxon>
        <taxon>Pseudomonadati</taxon>
        <taxon>Pseudomonadota</taxon>
        <taxon>Betaproteobacteria</taxon>
        <taxon>Burkholderiales</taxon>
        <taxon>Sphaerotilaceae</taxon>
        <taxon>Pseudaquabacterium</taxon>
    </lineage>
</organism>
<dbReference type="InterPro" id="IPR013656">
    <property type="entry name" value="PAS_4"/>
</dbReference>
<dbReference type="SUPFAM" id="SSF52172">
    <property type="entry name" value="CheY-like"/>
    <property type="match status" value="1"/>
</dbReference>
<keyword evidence="4" id="KW-0902">Two-component regulatory system</keyword>
<name>A0ABU9B9C4_9BURK</name>
<evidence type="ECO:0000256" key="1">
    <source>
        <dbReference type="ARBA" id="ARBA00000085"/>
    </source>
</evidence>
<feature type="domain" description="Response regulatory" evidence="8">
    <location>
        <begin position="956"/>
        <end position="1077"/>
    </location>
</feature>
<feature type="transmembrane region" description="Helical" evidence="6">
    <location>
        <begin position="81"/>
        <end position="100"/>
    </location>
</feature>
<dbReference type="PANTHER" id="PTHR45339:SF1">
    <property type="entry name" value="HYBRID SIGNAL TRANSDUCTION HISTIDINE KINASE J"/>
    <property type="match status" value="1"/>
</dbReference>
<keyword evidence="6" id="KW-1133">Transmembrane helix</keyword>
<evidence type="ECO:0000259" key="10">
    <source>
        <dbReference type="PROSITE" id="PS50113"/>
    </source>
</evidence>
<dbReference type="Proteomes" id="UP001368500">
    <property type="component" value="Unassembled WGS sequence"/>
</dbReference>
<feature type="transmembrane region" description="Helical" evidence="6">
    <location>
        <begin position="50"/>
        <end position="69"/>
    </location>
</feature>
<dbReference type="InterPro" id="IPR001610">
    <property type="entry name" value="PAC"/>
</dbReference>
<comment type="catalytic activity">
    <reaction evidence="1">
        <text>ATP + protein L-histidine = ADP + protein N-phospho-L-histidine.</text>
        <dbReference type="EC" id="2.7.13.3"/>
    </reaction>
</comment>
<proteinExistence type="predicted"/>
<gene>
    <name evidence="11" type="ORF">AACH11_10360</name>
</gene>
<dbReference type="PROSITE" id="PS50113">
    <property type="entry name" value="PAC"/>
    <property type="match status" value="1"/>
</dbReference>
<dbReference type="CDD" id="cd16922">
    <property type="entry name" value="HATPase_EvgS-ArcB-TorS-like"/>
    <property type="match status" value="1"/>
</dbReference>
<sequence>MDTPLFAPPSSSAAFDALRHRVLQAYCRAVAVISGLGLLTWLALGELDSLAARWPLLLAYGAIALLAAACARLEPAQAEQALLPVALGSVVSIAAGALYSPWSLDTPGLVFYCLQIVVVWAVGSGGTAWTVTLASLAAVGALAVSDWLQVLPQQPPTPATLQAWGLRLAAWLLSLLFGVSIGRALARLMDHQVQTVSSRERRFHALLDIASVAYWETDAKLRLRRVVYRSGAGSLAHLTEAEGRLPWAWTALQFEPDALDALRADMEGREAVREVTARLARPDGRGFTLLVSGQPRRDAQGRFIGYWGVARDVSTEHRARAALQATERRYHDLFVRLPTPLLLHRRGQIIDANPAAAQLLGYASVARMLGHDLLAEHMDEGGRVQARTRLDHLEQQPLGAALPPQPFRLLTHQGTELQVRASAARVEDAQLPAVLSILLDETASVAAARAQQRTEVLFAQVLATSPDVIALIDLASGQLLVVNEAFCRLTGWSVEEVAGRSAADLGLWREPAEYERLLALLQQRGGTVRDVTVHLQTRHGQGVALLVSASRFERDGRERLVLNARDVSDVDRLRLEREAILDNASVGIAFARDGRFELVNPQFEQIYGWPAGELAGRPTAAIWSGAQEDAALAEELGAALRRGEAVELERLGTRHDGGLFLVRLRAKAIDALHPAEHGTIWIAEDVTRQRRDEQALARARDEAEAASRAKSAFLANTSHEIRTPLNGLLGLARLARQPGVPAARQREYLDQIAESAEALSMIISDILDLSKIEAGRLEIESVAFDLRELLHALQQGYAALAAAHGLAFSVEVDRGLPARLAGDPLRVRQILANFLHNALKFTAAGSIRLVAQWRADEGVRFEVHDTGPGIDEPTQQRLFKPFTQGDDSTSRRYGGTGLGLSISRELAQLMGGRIGVISAPGRGSNFWAELPLPPAPEPPPDTVPDAQDDLVLRGARVLLAEDNPVNQMIAVAMLEQWGLVVTAVDDGTQALTAVEQADAAGRPLDLVLMDVQMPGLSGHEVTERLRHTHDPRRLPVIALTAAALVSERERALAVGMNDFVTKPIDPPRLRRALVRALRARR</sequence>
<feature type="transmembrane region" description="Helical" evidence="6">
    <location>
        <begin position="106"/>
        <end position="122"/>
    </location>
</feature>
<dbReference type="Gene3D" id="1.10.287.130">
    <property type="match status" value="1"/>
</dbReference>
<dbReference type="InterPro" id="IPR001789">
    <property type="entry name" value="Sig_transdc_resp-reg_receiver"/>
</dbReference>
<dbReference type="CDD" id="cd00082">
    <property type="entry name" value="HisKA"/>
    <property type="match status" value="1"/>
</dbReference>
<evidence type="ECO:0000313" key="11">
    <source>
        <dbReference type="EMBL" id="MEK8026359.1"/>
    </source>
</evidence>
<dbReference type="EC" id="2.7.13.3" evidence="2"/>
<dbReference type="SUPFAM" id="SSF47384">
    <property type="entry name" value="Homodimeric domain of signal transducing histidine kinase"/>
    <property type="match status" value="1"/>
</dbReference>
<keyword evidence="3 5" id="KW-0597">Phosphoprotein</keyword>
<evidence type="ECO:0000259" key="9">
    <source>
        <dbReference type="PROSITE" id="PS50112"/>
    </source>
</evidence>
<dbReference type="Pfam" id="PF08448">
    <property type="entry name" value="PAS_4"/>
    <property type="match status" value="1"/>
</dbReference>
<dbReference type="InterPro" id="IPR013767">
    <property type="entry name" value="PAS_fold"/>
</dbReference>
<dbReference type="SMART" id="SM00388">
    <property type="entry name" value="HisKA"/>
    <property type="match status" value="1"/>
</dbReference>
<dbReference type="RefSeq" id="WP_341374143.1">
    <property type="nucleotide sequence ID" value="NZ_JBBUTF010000008.1"/>
</dbReference>
<dbReference type="PANTHER" id="PTHR45339">
    <property type="entry name" value="HYBRID SIGNAL TRANSDUCTION HISTIDINE KINASE J"/>
    <property type="match status" value="1"/>
</dbReference>
<evidence type="ECO:0000259" key="7">
    <source>
        <dbReference type="PROSITE" id="PS50109"/>
    </source>
</evidence>
<dbReference type="Pfam" id="PF00072">
    <property type="entry name" value="Response_reg"/>
    <property type="match status" value="1"/>
</dbReference>
<dbReference type="Pfam" id="PF00512">
    <property type="entry name" value="HisKA"/>
    <property type="match status" value="1"/>
</dbReference>
<dbReference type="InterPro" id="IPR000700">
    <property type="entry name" value="PAS-assoc_C"/>
</dbReference>
<dbReference type="Pfam" id="PF00989">
    <property type="entry name" value="PAS"/>
    <property type="match status" value="2"/>
</dbReference>
<dbReference type="SMART" id="SM00387">
    <property type="entry name" value="HATPase_c"/>
    <property type="match status" value="1"/>
</dbReference>
<dbReference type="EMBL" id="JBBUTF010000008">
    <property type="protein sequence ID" value="MEK8026359.1"/>
    <property type="molecule type" value="Genomic_DNA"/>
</dbReference>
<accession>A0ABU9B9C4</accession>
<dbReference type="SUPFAM" id="SSF55874">
    <property type="entry name" value="ATPase domain of HSP90 chaperone/DNA topoisomerase II/histidine kinase"/>
    <property type="match status" value="1"/>
</dbReference>
<keyword evidence="6" id="KW-0472">Membrane</keyword>
<dbReference type="Gene3D" id="3.30.450.20">
    <property type="entry name" value="PAS domain"/>
    <property type="match status" value="4"/>
</dbReference>
<feature type="domain" description="PAS" evidence="9">
    <location>
        <begin position="454"/>
        <end position="523"/>
    </location>
</feature>
<evidence type="ECO:0000256" key="3">
    <source>
        <dbReference type="ARBA" id="ARBA00022553"/>
    </source>
</evidence>
<dbReference type="InterPro" id="IPR000014">
    <property type="entry name" value="PAS"/>
</dbReference>
<evidence type="ECO:0000259" key="8">
    <source>
        <dbReference type="PROSITE" id="PS50110"/>
    </source>
</evidence>
<dbReference type="PRINTS" id="PR00344">
    <property type="entry name" value="BCTRLSENSOR"/>
</dbReference>
<evidence type="ECO:0000256" key="2">
    <source>
        <dbReference type="ARBA" id="ARBA00012438"/>
    </source>
</evidence>
<dbReference type="InterPro" id="IPR011006">
    <property type="entry name" value="CheY-like_superfamily"/>
</dbReference>